<evidence type="ECO:0000256" key="2">
    <source>
        <dbReference type="ARBA" id="ARBA00022692"/>
    </source>
</evidence>
<keyword evidence="3 5" id="KW-1133">Transmembrane helix</keyword>
<protein>
    <submittedName>
        <fullName evidence="6">MarP family serine protease</fullName>
    </submittedName>
</protein>
<keyword evidence="6" id="KW-0378">Hydrolase</keyword>
<evidence type="ECO:0000256" key="5">
    <source>
        <dbReference type="SAM" id="Phobius"/>
    </source>
</evidence>
<evidence type="ECO:0000256" key="4">
    <source>
        <dbReference type="ARBA" id="ARBA00023136"/>
    </source>
</evidence>
<evidence type="ECO:0000256" key="3">
    <source>
        <dbReference type="ARBA" id="ARBA00022989"/>
    </source>
</evidence>
<dbReference type="InterPro" id="IPR003825">
    <property type="entry name" value="Colicin-V_CvpA"/>
</dbReference>
<dbReference type="AlphaFoldDB" id="A0A7L4YMS6"/>
<evidence type="ECO:0000313" key="7">
    <source>
        <dbReference type="Proteomes" id="UP000463857"/>
    </source>
</evidence>
<proteinExistence type="predicted"/>
<dbReference type="Pfam" id="PF13365">
    <property type="entry name" value="Trypsin_2"/>
    <property type="match status" value="1"/>
</dbReference>
<feature type="transmembrane region" description="Helical" evidence="5">
    <location>
        <begin position="23"/>
        <end position="46"/>
    </location>
</feature>
<sequence length="391" mass="39726">MIIDVIIVAIVLGFAAYGFRDGFISALLAFVGLALGLVASIPLATYVGQQIDDPGWKVAATVGTIAIIGNLGFVVGGVVGSRVRRRMKLRAAQGLDRALGGVLTAAVAAFLCWLLALPLATSQVPAIAAQVKQSVLLPAIDSVIPDQARSAYSAIEQTLQRQGLPDVLNPLDRTQAVDVAPPDPGVASSPGVAAAGPSIVKVLASSGRCERSASGSAFVVSDGHVLTNAHVVAGASAVELVTRSGTVPAAVVYLDDQTDLAMLYAPQLEQTPLQFASSELGPDADVVVAGYPYGGDYTLAAGRIATVGMVSGPNYRQDGTVTREVYALRASVVPGNSGGPLLTPDGTVAGVVFASAADNSEVGYALTVGQLAEALQYADATQPVSSGACYP</sequence>
<dbReference type="InterPro" id="IPR009003">
    <property type="entry name" value="Peptidase_S1_PA"/>
</dbReference>
<comment type="subcellular location">
    <subcellularLocation>
        <location evidence="1">Membrane</location>
        <topology evidence="1">Multi-pass membrane protein</topology>
    </subcellularLocation>
</comment>
<name>A0A7L4YMS6_9ACTN</name>
<keyword evidence="4 5" id="KW-0472">Membrane</keyword>
<dbReference type="EMBL" id="CP047156">
    <property type="protein sequence ID" value="QHC00119.1"/>
    <property type="molecule type" value="Genomic_DNA"/>
</dbReference>
<dbReference type="InParanoid" id="A0A7L4YMS6"/>
<organism evidence="6 7">
    <name type="scientific">Epidermidibacterium keratini</name>
    <dbReference type="NCBI Taxonomy" id="1891644"/>
    <lineage>
        <taxon>Bacteria</taxon>
        <taxon>Bacillati</taxon>
        <taxon>Actinomycetota</taxon>
        <taxon>Actinomycetes</taxon>
        <taxon>Sporichthyales</taxon>
        <taxon>Sporichthyaceae</taxon>
        <taxon>Epidermidibacterium</taxon>
    </lineage>
</organism>
<dbReference type="Pfam" id="PF02674">
    <property type="entry name" value="Colicin_V"/>
    <property type="match status" value="1"/>
</dbReference>
<evidence type="ECO:0000256" key="1">
    <source>
        <dbReference type="ARBA" id="ARBA00004141"/>
    </source>
</evidence>
<dbReference type="InterPro" id="IPR001940">
    <property type="entry name" value="Peptidase_S1C"/>
</dbReference>
<reference evidence="6 7" key="1">
    <citation type="journal article" date="2018" name="Int. J. Syst. Evol. Microbiol.">
        <title>Epidermidibacterium keratini gen. nov., sp. nov., a member of the family Sporichthyaceae, isolated from keratin epidermis.</title>
        <authorList>
            <person name="Lee D.G."/>
            <person name="Trujillo M.E."/>
            <person name="Kang S."/>
            <person name="Nam J.J."/>
            <person name="Kim Y.J."/>
        </authorList>
    </citation>
    <scope>NUCLEOTIDE SEQUENCE [LARGE SCALE GENOMIC DNA]</scope>
    <source>
        <strain evidence="6 7">EPI-7</strain>
    </source>
</reference>
<dbReference type="OrthoDB" id="9766361at2"/>
<accession>A0A7L4YMS6</accession>
<keyword evidence="2 5" id="KW-0812">Transmembrane</keyword>
<keyword evidence="6" id="KW-0645">Protease</keyword>
<dbReference type="Proteomes" id="UP000463857">
    <property type="component" value="Chromosome"/>
</dbReference>
<dbReference type="GO" id="GO:0004252">
    <property type="term" value="F:serine-type endopeptidase activity"/>
    <property type="evidence" value="ECO:0007669"/>
    <property type="project" value="InterPro"/>
</dbReference>
<dbReference type="GO" id="GO:0016020">
    <property type="term" value="C:membrane"/>
    <property type="evidence" value="ECO:0007669"/>
    <property type="project" value="UniProtKB-SubCell"/>
</dbReference>
<dbReference type="PANTHER" id="PTHR43019">
    <property type="entry name" value="SERINE ENDOPROTEASE DEGS"/>
    <property type="match status" value="1"/>
</dbReference>
<dbReference type="NCBIfam" id="NF033740">
    <property type="entry name" value="MarP_fam_protase"/>
    <property type="match status" value="1"/>
</dbReference>
<dbReference type="KEGG" id="eke:EK0264_07410"/>
<dbReference type="SUPFAM" id="SSF50494">
    <property type="entry name" value="Trypsin-like serine proteases"/>
    <property type="match status" value="1"/>
</dbReference>
<dbReference type="GO" id="GO:0006508">
    <property type="term" value="P:proteolysis"/>
    <property type="evidence" value="ECO:0007669"/>
    <property type="project" value="UniProtKB-KW"/>
</dbReference>
<keyword evidence="7" id="KW-1185">Reference proteome</keyword>
<dbReference type="PRINTS" id="PR00834">
    <property type="entry name" value="PROTEASES2C"/>
</dbReference>
<dbReference type="PANTHER" id="PTHR43019:SF23">
    <property type="entry name" value="PROTEASE DO-LIKE 5, CHLOROPLASTIC"/>
    <property type="match status" value="1"/>
</dbReference>
<dbReference type="InterPro" id="IPR043504">
    <property type="entry name" value="Peptidase_S1_PA_chymotrypsin"/>
</dbReference>
<feature type="transmembrane region" description="Helical" evidence="5">
    <location>
        <begin position="99"/>
        <end position="120"/>
    </location>
</feature>
<dbReference type="RefSeq" id="WP_159544285.1">
    <property type="nucleotide sequence ID" value="NZ_CP047156.1"/>
</dbReference>
<dbReference type="Gene3D" id="2.40.10.10">
    <property type="entry name" value="Trypsin-like serine proteases"/>
    <property type="match status" value="2"/>
</dbReference>
<evidence type="ECO:0000313" key="6">
    <source>
        <dbReference type="EMBL" id="QHC00119.1"/>
    </source>
</evidence>
<dbReference type="InterPro" id="IPR047680">
    <property type="entry name" value="MarP-like"/>
</dbReference>
<dbReference type="GO" id="GO:0009403">
    <property type="term" value="P:toxin biosynthetic process"/>
    <property type="evidence" value="ECO:0007669"/>
    <property type="project" value="InterPro"/>
</dbReference>
<gene>
    <name evidence="6" type="ORF">EK0264_07410</name>
</gene>
<feature type="transmembrane region" description="Helical" evidence="5">
    <location>
        <begin position="58"/>
        <end position="79"/>
    </location>
</feature>